<reference evidence="4" key="1">
    <citation type="journal article" date="2016" name="Nat. Commun.">
        <title>Genome analysis of three Pneumocystis species reveals adaptation mechanisms to life exclusively in mammalian hosts.</title>
        <authorList>
            <person name="Ma L."/>
            <person name="Chen Z."/>
            <person name="Huang D.W."/>
            <person name="Kutty G."/>
            <person name="Ishihara M."/>
            <person name="Wang H."/>
            <person name="Abouelleil A."/>
            <person name="Bishop L."/>
            <person name="Davey E."/>
            <person name="Deng R."/>
            <person name="Deng X."/>
            <person name="Fan L."/>
            <person name="Fantoni G."/>
            <person name="Fitzgerald M."/>
            <person name="Gogineni E."/>
            <person name="Goldberg J.M."/>
            <person name="Handley G."/>
            <person name="Hu X."/>
            <person name="Huber C."/>
            <person name="Jiao X."/>
            <person name="Jones K."/>
            <person name="Levin J.Z."/>
            <person name="Liu Y."/>
            <person name="Macdonald P."/>
            <person name="Melnikov A."/>
            <person name="Raley C."/>
            <person name="Sassi M."/>
            <person name="Sherman B.T."/>
            <person name="Song X."/>
            <person name="Sykes S."/>
            <person name="Tran B."/>
            <person name="Walsh L."/>
            <person name="Xia Y."/>
            <person name="Yang J."/>
            <person name="Young S."/>
            <person name="Zeng Q."/>
            <person name="Zheng X."/>
            <person name="Stephens R."/>
            <person name="Nusbaum C."/>
            <person name="Birren B.W."/>
            <person name="Azadi P."/>
            <person name="Lempicki R.A."/>
            <person name="Cuomo C.A."/>
            <person name="Kovacs J.A."/>
        </authorList>
    </citation>
    <scope>NUCLEOTIDE SEQUENCE [LARGE SCALE GENOMIC DNA]</scope>
    <source>
        <strain evidence="4">RU7</strain>
    </source>
</reference>
<dbReference type="RefSeq" id="XP_018227974.1">
    <property type="nucleotide sequence ID" value="XM_018375833.1"/>
</dbReference>
<evidence type="ECO:0000313" key="3">
    <source>
        <dbReference type="EMBL" id="KTW26271.1"/>
    </source>
</evidence>
<dbReference type="GeneID" id="28942088"/>
<accession>A0A0W4ZD20</accession>
<evidence type="ECO:0000313" key="4">
    <source>
        <dbReference type="Proteomes" id="UP000053447"/>
    </source>
</evidence>
<proteinExistence type="predicted"/>
<name>A0A0W4ZD20_PNEJ7</name>
<keyword evidence="4" id="KW-1185">Reference proteome</keyword>
<evidence type="ECO:0000256" key="2">
    <source>
        <dbReference type="SAM" id="MobiDB-lite"/>
    </source>
</evidence>
<comment type="caution">
    <text evidence="3">The sequence shown here is derived from an EMBL/GenBank/DDBJ whole genome shotgun (WGS) entry which is preliminary data.</text>
</comment>
<feature type="coiled-coil region" evidence="1">
    <location>
        <begin position="153"/>
        <end position="228"/>
    </location>
</feature>
<evidence type="ECO:0000256" key="1">
    <source>
        <dbReference type="SAM" id="Coils"/>
    </source>
</evidence>
<protein>
    <submittedName>
        <fullName evidence="3">Uncharacterized protein</fullName>
    </submittedName>
</protein>
<dbReference type="OrthoDB" id="5398565at2759"/>
<dbReference type="Proteomes" id="UP000053447">
    <property type="component" value="Unassembled WGS sequence"/>
</dbReference>
<dbReference type="VEuPathDB" id="FungiDB:T551_03570"/>
<organism evidence="3 4">
    <name type="scientific">Pneumocystis jirovecii (strain RU7)</name>
    <name type="common">Human pneumocystis pneumonia agent</name>
    <dbReference type="NCBI Taxonomy" id="1408657"/>
    <lineage>
        <taxon>Eukaryota</taxon>
        <taxon>Fungi</taxon>
        <taxon>Dikarya</taxon>
        <taxon>Ascomycota</taxon>
        <taxon>Taphrinomycotina</taxon>
        <taxon>Pneumocystomycetes</taxon>
        <taxon>Pneumocystaceae</taxon>
        <taxon>Pneumocystis</taxon>
    </lineage>
</organism>
<feature type="region of interest" description="Disordered" evidence="2">
    <location>
        <begin position="22"/>
        <end position="48"/>
    </location>
</feature>
<keyword evidence="1" id="KW-0175">Coiled coil</keyword>
<feature type="compositionally biased region" description="Polar residues" evidence="2">
    <location>
        <begin position="37"/>
        <end position="48"/>
    </location>
</feature>
<sequence length="297" mass="34064">MEAKVRQQKLEAAKKRMNEVKKKIRADQPHEWPAQVQVDTTNESKSTVPSILTENIQEDTQEIDSTCKKFLNEEESINIAKIQTQEDIALNEYIDENKGKISEISPSLSNDKSSIGISKEQNKNLQIEIESRQESEEKGSNISNEQWDVRKSIEIMENTIKELKSQISFLQRSYLEINEKLNTILLKVDTDNTVLQREKTEIKEHERISQLEAVIKSLEEKLKNVQYSAQEDSVLPKMEHPVQSQGYDYLSFEDISLNTVNTSPESKQGSQFYYKTCKIDLRKTGGCIGCSGDILEI</sequence>
<dbReference type="EMBL" id="LFWA01000018">
    <property type="protein sequence ID" value="KTW26271.1"/>
    <property type="molecule type" value="Genomic_DNA"/>
</dbReference>
<dbReference type="AlphaFoldDB" id="A0A0W4ZD20"/>
<gene>
    <name evidence="3" type="ORF">T551_03570</name>
</gene>